<evidence type="ECO:0000313" key="2">
    <source>
        <dbReference type="Proteomes" id="UP001197093"/>
    </source>
</evidence>
<dbReference type="Gene3D" id="3.90.1300.10">
    <property type="entry name" value="Amidase signature (AS) domain"/>
    <property type="match status" value="1"/>
</dbReference>
<dbReference type="AlphaFoldDB" id="A0AAD4I375"/>
<comment type="caution">
    <text evidence="1">The sequence shown here is derived from an EMBL/GenBank/DDBJ whole genome shotgun (WGS) entry which is preliminary data.</text>
</comment>
<gene>
    <name evidence="1" type="ORF">NEMBOFW57_002036</name>
</gene>
<sequence length="157" mass="17787">MNTKPWVAEKLAETLEIIKSLGATDVEDVTFLEWTLNFHKEHKDELKFAFHVALRHTHTNCTPLKDVIQFIGETPDEELQKWERNTKVAAEAGDAADRDASHFTASQELRLHIGMDIARLLDKYECDILAVPMWTETISSIGGNPQIARKESIVSCL</sequence>
<dbReference type="Proteomes" id="UP001197093">
    <property type="component" value="Unassembled WGS sequence"/>
</dbReference>
<organism evidence="1 2">
    <name type="scientific">Staphylotrichum longicolle</name>
    <dbReference type="NCBI Taxonomy" id="669026"/>
    <lineage>
        <taxon>Eukaryota</taxon>
        <taxon>Fungi</taxon>
        <taxon>Dikarya</taxon>
        <taxon>Ascomycota</taxon>
        <taxon>Pezizomycotina</taxon>
        <taxon>Sordariomycetes</taxon>
        <taxon>Sordariomycetidae</taxon>
        <taxon>Sordariales</taxon>
        <taxon>Chaetomiaceae</taxon>
        <taxon>Staphylotrichum</taxon>
    </lineage>
</organism>
<dbReference type="EMBL" id="JAHCVI010000001">
    <property type="protein sequence ID" value="KAG7292005.1"/>
    <property type="molecule type" value="Genomic_DNA"/>
</dbReference>
<proteinExistence type="predicted"/>
<accession>A0AAD4I375</accession>
<evidence type="ECO:0000313" key="1">
    <source>
        <dbReference type="EMBL" id="KAG7292005.1"/>
    </source>
</evidence>
<keyword evidence="2" id="KW-1185">Reference proteome</keyword>
<name>A0AAD4I375_9PEZI</name>
<evidence type="ECO:0008006" key="3">
    <source>
        <dbReference type="Google" id="ProtNLM"/>
    </source>
</evidence>
<protein>
    <recommendedName>
        <fullName evidence="3">Amidase domain-containing protein</fullName>
    </recommendedName>
</protein>
<dbReference type="InterPro" id="IPR036928">
    <property type="entry name" value="AS_sf"/>
</dbReference>
<reference evidence="1" key="1">
    <citation type="submission" date="2023-02" db="EMBL/GenBank/DDBJ databases">
        <authorList>
            <person name="Palmer J.M."/>
        </authorList>
    </citation>
    <scope>NUCLEOTIDE SEQUENCE</scope>
    <source>
        <strain evidence="1">FW57</strain>
    </source>
</reference>